<evidence type="ECO:0000313" key="5">
    <source>
        <dbReference type="Proteomes" id="UP000182680"/>
    </source>
</evidence>
<dbReference type="AlphaFoldDB" id="A0AA94HQF9"/>
<keyword evidence="2" id="KW-0472">Membrane</keyword>
<comment type="caution">
    <text evidence="4">The sequence shown here is derived from an EMBL/GenBank/DDBJ whole genome shotgun (WGS) entry which is preliminary data.</text>
</comment>
<feature type="region of interest" description="Disordered" evidence="1">
    <location>
        <begin position="1"/>
        <end position="25"/>
    </location>
</feature>
<dbReference type="Pfam" id="PF10080">
    <property type="entry name" value="FtrD-like"/>
    <property type="match status" value="1"/>
</dbReference>
<dbReference type="RefSeq" id="WP_096152590.1">
    <property type="nucleotide sequence ID" value="NZ_FPIW01000002.1"/>
</dbReference>
<evidence type="ECO:0000313" key="4">
    <source>
        <dbReference type="EMBL" id="SFW13811.1"/>
    </source>
</evidence>
<name>A0AA94HQF9_DESDE</name>
<organism evidence="4 5">
    <name type="scientific">Desulfovibrio desulfuricans</name>
    <dbReference type="NCBI Taxonomy" id="876"/>
    <lineage>
        <taxon>Bacteria</taxon>
        <taxon>Pseudomonadati</taxon>
        <taxon>Thermodesulfobacteriota</taxon>
        <taxon>Desulfovibrionia</taxon>
        <taxon>Desulfovibrionales</taxon>
        <taxon>Desulfovibrionaceae</taxon>
        <taxon>Desulfovibrio</taxon>
    </lineage>
</organism>
<gene>
    <name evidence="4" type="ORF">SAMN02910291_00167</name>
</gene>
<keyword evidence="2" id="KW-1133">Transmembrane helix</keyword>
<keyword evidence="2" id="KW-0812">Transmembrane</keyword>
<dbReference type="EMBL" id="FPIW01000002">
    <property type="protein sequence ID" value="SFW13811.1"/>
    <property type="molecule type" value="Genomic_DNA"/>
</dbReference>
<evidence type="ECO:0000259" key="3">
    <source>
        <dbReference type="Pfam" id="PF10080"/>
    </source>
</evidence>
<protein>
    <submittedName>
        <fullName evidence="4">Predicted membrane protein</fullName>
    </submittedName>
</protein>
<feature type="compositionally biased region" description="Polar residues" evidence="1">
    <location>
        <begin position="1"/>
        <end position="10"/>
    </location>
</feature>
<dbReference type="InterPro" id="IPR018758">
    <property type="entry name" value="FtrD-like"/>
</dbReference>
<evidence type="ECO:0000256" key="1">
    <source>
        <dbReference type="SAM" id="MobiDB-lite"/>
    </source>
</evidence>
<evidence type="ECO:0000256" key="2">
    <source>
        <dbReference type="SAM" id="Phobius"/>
    </source>
</evidence>
<feature type="transmembrane region" description="Helical" evidence="2">
    <location>
        <begin position="40"/>
        <end position="59"/>
    </location>
</feature>
<accession>A0AA94HQF9</accession>
<sequence>MFQHRPQNPRFSRARHAGRPAPRAMATQTAALPTHSRLQVFYFALGICLLAAVCVLMAAPAKAGPFGGLFSRETTVEIQNEAVSLPLAQIKEKASFYKVSVDGTDVVFFTLRDSAGRVRLALDACDACWQAGKGYKQAGDTMVCQKCGMVFPTERIGMRKGGCNPHPVSFTVSGDAVVIPAAELRDGVRFFRGL</sequence>
<proteinExistence type="predicted"/>
<reference evidence="5" key="1">
    <citation type="submission" date="2016-11" db="EMBL/GenBank/DDBJ databases">
        <authorList>
            <person name="Jaros S."/>
            <person name="Januszkiewicz K."/>
            <person name="Wedrychowicz H."/>
        </authorList>
    </citation>
    <scope>NUCLEOTIDE SEQUENCE [LARGE SCALE GENOMIC DNA]</scope>
    <source>
        <strain evidence="5">DSM 7057</strain>
    </source>
</reference>
<feature type="domain" description="Membrane iron-sulfur containing protein FtrD-like" evidence="3">
    <location>
        <begin position="92"/>
        <end position="191"/>
    </location>
</feature>
<dbReference type="Proteomes" id="UP000182680">
    <property type="component" value="Unassembled WGS sequence"/>
</dbReference>